<keyword evidence="1" id="KW-0862">Zinc</keyword>
<dbReference type="InterPro" id="IPR007527">
    <property type="entry name" value="Znf_SWIM"/>
</dbReference>
<evidence type="ECO:0000259" key="2">
    <source>
        <dbReference type="PROSITE" id="PS50966"/>
    </source>
</evidence>
<evidence type="ECO:0000256" key="1">
    <source>
        <dbReference type="PROSITE-ProRule" id="PRU00325"/>
    </source>
</evidence>
<reference evidence="3" key="1">
    <citation type="submission" date="2018-04" db="EMBL/GenBank/DDBJ databases">
        <title>Transcriptome of Schizaphis graminum biotype I.</title>
        <authorList>
            <person name="Scully E.D."/>
            <person name="Geib S.M."/>
            <person name="Palmer N.A."/>
            <person name="Koch K."/>
            <person name="Bradshaw J."/>
            <person name="Heng-Moss T."/>
            <person name="Sarath G."/>
        </authorList>
    </citation>
    <scope>NUCLEOTIDE SEQUENCE</scope>
</reference>
<proteinExistence type="predicted"/>
<feature type="domain" description="SWIM-type" evidence="2">
    <location>
        <begin position="108"/>
        <end position="140"/>
    </location>
</feature>
<accession>A0A2S2N9K6</accession>
<dbReference type="AlphaFoldDB" id="A0A2S2N9K6"/>
<gene>
    <name evidence="3" type="ORF">g.7430</name>
</gene>
<dbReference type="GO" id="GO:0008270">
    <property type="term" value="F:zinc ion binding"/>
    <property type="evidence" value="ECO:0007669"/>
    <property type="project" value="UniProtKB-KW"/>
</dbReference>
<protein>
    <recommendedName>
        <fullName evidence="2">SWIM-type domain-containing protein</fullName>
    </recommendedName>
</protein>
<dbReference type="PROSITE" id="PS50966">
    <property type="entry name" value="ZF_SWIM"/>
    <property type="match status" value="1"/>
</dbReference>
<organism evidence="3">
    <name type="scientific">Schizaphis graminum</name>
    <name type="common">Green bug aphid</name>
    <dbReference type="NCBI Taxonomy" id="13262"/>
    <lineage>
        <taxon>Eukaryota</taxon>
        <taxon>Metazoa</taxon>
        <taxon>Ecdysozoa</taxon>
        <taxon>Arthropoda</taxon>
        <taxon>Hexapoda</taxon>
        <taxon>Insecta</taxon>
        <taxon>Pterygota</taxon>
        <taxon>Neoptera</taxon>
        <taxon>Paraneoptera</taxon>
        <taxon>Hemiptera</taxon>
        <taxon>Sternorrhyncha</taxon>
        <taxon>Aphidomorpha</taxon>
        <taxon>Aphidoidea</taxon>
        <taxon>Aphididae</taxon>
        <taxon>Aphidini</taxon>
        <taxon>Schizaphis</taxon>
    </lineage>
</organism>
<dbReference type="Pfam" id="PF04434">
    <property type="entry name" value="SWIM"/>
    <property type="match status" value="1"/>
</dbReference>
<name>A0A2S2N9K6_SCHGA</name>
<dbReference type="EMBL" id="GGMR01001211">
    <property type="protein sequence ID" value="MBY13830.1"/>
    <property type="molecule type" value="Transcribed_RNA"/>
</dbReference>
<sequence length="173" mass="20443">MHLESMHKTIKYHYLNGCKIQRLDKCIMVLRRFTRDKKVERMVKLTKGKSTSRINEIKKQHNRSVSLNLNISFDNNKWNVESENNKHTFYSIIKCLVDICFPLICSECKICIHSYQCTCPDYQIKSIICKHIHVIAMDATSTNTSIVELTPLTKCNKLYFAIFKFIHCDYCFY</sequence>
<keyword evidence="1" id="KW-0863">Zinc-finger</keyword>
<keyword evidence="1" id="KW-0479">Metal-binding</keyword>
<evidence type="ECO:0000313" key="3">
    <source>
        <dbReference type="EMBL" id="MBY13830.1"/>
    </source>
</evidence>